<dbReference type="EMBL" id="LAZR01000391">
    <property type="protein sequence ID" value="KKN71027.1"/>
    <property type="molecule type" value="Genomic_DNA"/>
</dbReference>
<name>A0A0F9T7T6_9ZZZZ</name>
<gene>
    <name evidence="1" type="ORF">LCGC14_0424440</name>
</gene>
<dbReference type="AlphaFoldDB" id="A0A0F9T7T6"/>
<accession>A0A0F9T7T6</accession>
<reference evidence="1" key="1">
    <citation type="journal article" date="2015" name="Nature">
        <title>Complex archaea that bridge the gap between prokaryotes and eukaryotes.</title>
        <authorList>
            <person name="Spang A."/>
            <person name="Saw J.H."/>
            <person name="Jorgensen S.L."/>
            <person name="Zaremba-Niedzwiedzka K."/>
            <person name="Martijn J."/>
            <person name="Lind A.E."/>
            <person name="van Eijk R."/>
            <person name="Schleper C."/>
            <person name="Guy L."/>
            <person name="Ettema T.J."/>
        </authorList>
    </citation>
    <scope>NUCLEOTIDE SEQUENCE</scope>
</reference>
<comment type="caution">
    <text evidence="1">The sequence shown here is derived from an EMBL/GenBank/DDBJ whole genome shotgun (WGS) entry which is preliminary data.</text>
</comment>
<organism evidence="1">
    <name type="scientific">marine sediment metagenome</name>
    <dbReference type="NCBI Taxonomy" id="412755"/>
    <lineage>
        <taxon>unclassified sequences</taxon>
        <taxon>metagenomes</taxon>
        <taxon>ecological metagenomes</taxon>
    </lineage>
</organism>
<sequence>MAKRPIEGQYWIVRFRERLTLARRGEICWFGCEVNIALMEHSDYEIEPVQLVNIDLAEDEFGGEAGK</sequence>
<proteinExistence type="predicted"/>
<evidence type="ECO:0000313" key="1">
    <source>
        <dbReference type="EMBL" id="KKN71027.1"/>
    </source>
</evidence>
<protein>
    <submittedName>
        <fullName evidence="1">Uncharacterized protein</fullName>
    </submittedName>
</protein>